<dbReference type="Pfam" id="PF00724">
    <property type="entry name" value="Oxidored_FMN"/>
    <property type="match status" value="1"/>
</dbReference>
<gene>
    <name evidence="7" type="ORF">O6P43_030022</name>
</gene>
<keyword evidence="8" id="KW-1185">Reference proteome</keyword>
<dbReference type="PANTHER" id="PTHR22893">
    <property type="entry name" value="NADH OXIDOREDUCTASE-RELATED"/>
    <property type="match status" value="1"/>
</dbReference>
<keyword evidence="4" id="KW-0288">FMN</keyword>
<comment type="caution">
    <text evidence="7">The sequence shown here is derived from an EMBL/GenBank/DDBJ whole genome shotgun (WGS) entry which is preliminary data.</text>
</comment>
<accession>A0AAD7L380</accession>
<sequence length="118" mass="13498">MVESLNKYDIACCHMAEPRIKMIANKVECPDSLLPIRKAFKNTLLVVGGYDREAGNKAIAEKRADLFMYGSFFLANPDLPRRFKLNTPLNKYNREIFHISDPVIGYTDYPFLEATTYG</sequence>
<dbReference type="EMBL" id="JARAOO010000012">
    <property type="protein sequence ID" value="KAJ7949720.1"/>
    <property type="molecule type" value="Genomic_DNA"/>
</dbReference>
<dbReference type="GO" id="GO:0010181">
    <property type="term" value="F:FMN binding"/>
    <property type="evidence" value="ECO:0007669"/>
    <property type="project" value="InterPro"/>
</dbReference>
<evidence type="ECO:0000259" key="6">
    <source>
        <dbReference type="Pfam" id="PF00724"/>
    </source>
</evidence>
<evidence type="ECO:0000256" key="4">
    <source>
        <dbReference type="ARBA" id="ARBA00022643"/>
    </source>
</evidence>
<dbReference type="GO" id="GO:0016491">
    <property type="term" value="F:oxidoreductase activity"/>
    <property type="evidence" value="ECO:0007669"/>
    <property type="project" value="InterPro"/>
</dbReference>
<dbReference type="Proteomes" id="UP001163823">
    <property type="component" value="Chromosome 12"/>
</dbReference>
<dbReference type="InterPro" id="IPR045247">
    <property type="entry name" value="Oye-like"/>
</dbReference>
<reference evidence="7" key="1">
    <citation type="journal article" date="2023" name="Science">
        <title>Elucidation of the pathway for biosynthesis of saponin adjuvants from the soapbark tree.</title>
        <authorList>
            <person name="Reed J."/>
            <person name="Orme A."/>
            <person name="El-Demerdash A."/>
            <person name="Owen C."/>
            <person name="Martin L.B.B."/>
            <person name="Misra R.C."/>
            <person name="Kikuchi S."/>
            <person name="Rejzek M."/>
            <person name="Martin A.C."/>
            <person name="Harkess A."/>
            <person name="Leebens-Mack J."/>
            <person name="Louveau T."/>
            <person name="Stephenson M.J."/>
            <person name="Osbourn A."/>
        </authorList>
    </citation>
    <scope>NUCLEOTIDE SEQUENCE</scope>
    <source>
        <strain evidence="7">S10</strain>
    </source>
</reference>
<dbReference type="InterPro" id="IPR013785">
    <property type="entry name" value="Aldolase_TIM"/>
</dbReference>
<dbReference type="SUPFAM" id="SSF51395">
    <property type="entry name" value="FMN-linked oxidoreductases"/>
    <property type="match status" value="1"/>
</dbReference>
<protein>
    <submittedName>
        <fullName evidence="7">12-oxophytodienoate reductase</fullName>
    </submittedName>
</protein>
<evidence type="ECO:0000256" key="5">
    <source>
        <dbReference type="ARBA" id="ARBA00022857"/>
    </source>
</evidence>
<proteinExistence type="inferred from homology"/>
<comment type="similarity">
    <text evidence="2">Belongs to the NADH:flavin oxidoreductase/NADH oxidase family.</text>
</comment>
<evidence type="ECO:0000256" key="2">
    <source>
        <dbReference type="ARBA" id="ARBA00005979"/>
    </source>
</evidence>
<feature type="domain" description="NADH:flavin oxidoreductase/NADH oxidase N-terminal" evidence="6">
    <location>
        <begin position="9"/>
        <end position="89"/>
    </location>
</feature>
<keyword evidence="3" id="KW-0285">Flavoprotein</keyword>
<evidence type="ECO:0000256" key="3">
    <source>
        <dbReference type="ARBA" id="ARBA00022630"/>
    </source>
</evidence>
<organism evidence="7 8">
    <name type="scientific">Quillaja saponaria</name>
    <name type="common">Soap bark tree</name>
    <dbReference type="NCBI Taxonomy" id="32244"/>
    <lineage>
        <taxon>Eukaryota</taxon>
        <taxon>Viridiplantae</taxon>
        <taxon>Streptophyta</taxon>
        <taxon>Embryophyta</taxon>
        <taxon>Tracheophyta</taxon>
        <taxon>Spermatophyta</taxon>
        <taxon>Magnoliopsida</taxon>
        <taxon>eudicotyledons</taxon>
        <taxon>Gunneridae</taxon>
        <taxon>Pentapetalae</taxon>
        <taxon>rosids</taxon>
        <taxon>fabids</taxon>
        <taxon>Fabales</taxon>
        <taxon>Quillajaceae</taxon>
        <taxon>Quillaja</taxon>
    </lineage>
</organism>
<dbReference type="InterPro" id="IPR001155">
    <property type="entry name" value="OxRdtase_FMN_N"/>
</dbReference>
<evidence type="ECO:0000313" key="7">
    <source>
        <dbReference type="EMBL" id="KAJ7949720.1"/>
    </source>
</evidence>
<evidence type="ECO:0000313" key="8">
    <source>
        <dbReference type="Proteomes" id="UP001163823"/>
    </source>
</evidence>
<comment type="cofactor">
    <cofactor evidence="1">
        <name>FMN</name>
        <dbReference type="ChEBI" id="CHEBI:58210"/>
    </cofactor>
</comment>
<dbReference type="PANTHER" id="PTHR22893:SF91">
    <property type="entry name" value="NADPH DEHYDROGENASE 2-RELATED"/>
    <property type="match status" value="1"/>
</dbReference>
<name>A0AAD7L380_QUISA</name>
<dbReference type="AlphaFoldDB" id="A0AAD7L380"/>
<dbReference type="KEGG" id="qsa:O6P43_030022"/>
<evidence type="ECO:0000256" key="1">
    <source>
        <dbReference type="ARBA" id="ARBA00001917"/>
    </source>
</evidence>
<dbReference type="Gene3D" id="3.20.20.70">
    <property type="entry name" value="Aldolase class I"/>
    <property type="match status" value="1"/>
</dbReference>
<keyword evidence="5" id="KW-0521">NADP</keyword>